<gene>
    <name evidence="2" type="ORF">EKO24_006210</name>
</gene>
<reference evidence="2 3" key="1">
    <citation type="journal article" date="2019" name="Antonie Van Leeuwenhoek">
        <title>Description of 'Ca. Methylobacter oryzae' KRF1, a novel species from the environmentally important Methylobacter clade 2.</title>
        <authorList>
            <person name="Khatri K."/>
            <person name="Mohite J.A."/>
            <person name="Pandit P.S."/>
            <person name="Bahulikar R."/>
            <person name="Rahalkar M.C."/>
        </authorList>
    </citation>
    <scope>NUCLEOTIDE SEQUENCE [LARGE SCALE GENOMIC DNA]</scope>
    <source>
        <strain evidence="2 3">KRF1</strain>
    </source>
</reference>
<dbReference type="RefSeq" id="WP_127030804.1">
    <property type="nucleotide sequence ID" value="NZ_RYFG02000033.1"/>
</dbReference>
<sequence length="140" mass="16072">MRNCFSGIKKTVKNWECGKIQPPRAVFICLQLFSGRLDFLGKQWRGFRILPDCIESDAGDFVRANEIKALRYAMQAVNIQRDRKCRMNENRKGVVEPLDIDNKAFNVTIIDEAARKKAEKKNLKAKNINTGKSKKIPTKD</sequence>
<feature type="region of interest" description="Disordered" evidence="1">
    <location>
        <begin position="120"/>
        <end position="140"/>
    </location>
</feature>
<evidence type="ECO:0000313" key="2">
    <source>
        <dbReference type="EMBL" id="TRX00232.1"/>
    </source>
</evidence>
<dbReference type="Proteomes" id="UP000733744">
    <property type="component" value="Unassembled WGS sequence"/>
</dbReference>
<proteinExistence type="predicted"/>
<keyword evidence="3" id="KW-1185">Reference proteome</keyword>
<evidence type="ECO:0000256" key="1">
    <source>
        <dbReference type="SAM" id="MobiDB-lite"/>
    </source>
</evidence>
<evidence type="ECO:0000313" key="3">
    <source>
        <dbReference type="Proteomes" id="UP000733744"/>
    </source>
</evidence>
<name>A0ABY3CGR8_9GAMM</name>
<organism evidence="2 3">
    <name type="scientific">Candidatus Methylobacter oryzae</name>
    <dbReference type="NCBI Taxonomy" id="2497749"/>
    <lineage>
        <taxon>Bacteria</taxon>
        <taxon>Pseudomonadati</taxon>
        <taxon>Pseudomonadota</taxon>
        <taxon>Gammaproteobacteria</taxon>
        <taxon>Methylococcales</taxon>
        <taxon>Methylococcaceae</taxon>
        <taxon>Methylobacter</taxon>
    </lineage>
</organism>
<accession>A0ABY3CGR8</accession>
<dbReference type="EMBL" id="RYFG02000033">
    <property type="protein sequence ID" value="TRX00232.1"/>
    <property type="molecule type" value="Genomic_DNA"/>
</dbReference>
<protein>
    <submittedName>
        <fullName evidence="2">Uncharacterized protein</fullName>
    </submittedName>
</protein>
<comment type="caution">
    <text evidence="2">The sequence shown here is derived from an EMBL/GenBank/DDBJ whole genome shotgun (WGS) entry which is preliminary data.</text>
</comment>